<feature type="compositionally biased region" description="Polar residues" evidence="1">
    <location>
        <begin position="1"/>
        <end position="10"/>
    </location>
</feature>
<reference evidence="2 3" key="1">
    <citation type="submission" date="2018-01" db="EMBL/GenBank/DDBJ databases">
        <authorList>
            <person name="Clerissi C."/>
        </authorList>
    </citation>
    <scope>NUCLEOTIDE SEQUENCE [LARGE SCALE GENOMIC DNA]</scope>
    <source>
        <strain evidence="2">Cupriavidus taiwanensis STM 6160</strain>
        <plasmid evidence="3">ii</plasmid>
    </source>
</reference>
<dbReference type="EMBL" id="LT984807">
    <property type="protein sequence ID" value="SPD60990.1"/>
    <property type="molecule type" value="Genomic_DNA"/>
</dbReference>
<name>A0A375HWD7_9BURK</name>
<sequence length="128" mass="13941">MASMMFNRTSRLAVRTDDNARDNGARDSGGDNFSNALHPTATHAAAVEMVQEWIKALVTTEHKAFGIWSFLKGPAKLKSNVEVQGILPIPGNFQEIHAAEPMGCRRLPGDLGWILTRADEDDGPKAVI</sequence>
<proteinExistence type="predicted"/>
<evidence type="ECO:0000313" key="2">
    <source>
        <dbReference type="EMBL" id="SPD60990.1"/>
    </source>
</evidence>
<feature type="compositionally biased region" description="Basic and acidic residues" evidence="1">
    <location>
        <begin position="14"/>
        <end position="29"/>
    </location>
</feature>
<gene>
    <name evidence="2" type="ORF">CBM2607_MP21648</name>
</gene>
<evidence type="ECO:0000313" key="3">
    <source>
        <dbReference type="Proteomes" id="UP000255168"/>
    </source>
</evidence>
<dbReference type="Proteomes" id="UP000255168">
    <property type="component" value="Plasmid II"/>
</dbReference>
<accession>A0A375HWD7</accession>
<geneLocation type="plasmid" evidence="3">
    <name>ii</name>
</geneLocation>
<feature type="region of interest" description="Disordered" evidence="1">
    <location>
        <begin position="1"/>
        <end position="37"/>
    </location>
</feature>
<organism evidence="2 3">
    <name type="scientific">Cupriavidus neocaledonicus</name>
    <dbReference type="NCBI Taxonomy" id="1040979"/>
    <lineage>
        <taxon>Bacteria</taxon>
        <taxon>Pseudomonadati</taxon>
        <taxon>Pseudomonadota</taxon>
        <taxon>Betaproteobacteria</taxon>
        <taxon>Burkholderiales</taxon>
        <taxon>Burkholderiaceae</taxon>
        <taxon>Cupriavidus</taxon>
    </lineage>
</organism>
<evidence type="ECO:0000256" key="1">
    <source>
        <dbReference type="SAM" id="MobiDB-lite"/>
    </source>
</evidence>
<protein>
    <submittedName>
        <fullName evidence="2">Uncharacterized protein</fullName>
    </submittedName>
</protein>
<keyword evidence="2" id="KW-0614">Plasmid</keyword>
<dbReference type="AlphaFoldDB" id="A0A375HWD7"/>